<dbReference type="VEuPathDB" id="FungiDB:PSTT_09562"/>
<dbReference type="FunFam" id="2.60.120.320:FF:000001">
    <property type="entry name" value="Thiamine pyrophosphokinase"/>
    <property type="match status" value="1"/>
</dbReference>
<comment type="pathway">
    <text evidence="1 7">Cofactor biosynthesis; thiamine diphosphate biosynthesis; thiamine diphosphate from thiamine: step 1/1.</text>
</comment>
<evidence type="ECO:0000256" key="2">
    <source>
        <dbReference type="ARBA" id="ARBA00006785"/>
    </source>
</evidence>
<sequence>MTDTPAETSGALASKSVLPPISKKSFHSCCSPQYGIKYTDNHPTNGKKRTYLIILNTPIKINQEAEPNQVFEELWKRSEYRICADGGANRLYDYCSTIKLKADEKNGVESRVWMLVPDYVKGDLDSIRPDVREFYENSQSQIILDQDQDSTDFGKCLRLIEGVDKQCESNGDQSNSSLLIHGGLTGRLDQTIHTLHTLLLRLGPPSASSNHLLEDVPETWVVDTDAGSMACALERNVKHLLHIPSSWRQGPSPLTCGILPIGVNHATVTTRGLKWNLDQTKTSMTGLLSTSNHILPATDVVEVESDERLIWTMEIPENVM</sequence>
<evidence type="ECO:0000313" key="9">
    <source>
        <dbReference type="EMBL" id="POV99616.1"/>
    </source>
</evidence>
<dbReference type="PIRSF" id="PIRSF031057">
    <property type="entry name" value="Thiamin_pyrophosphokinase"/>
    <property type="match status" value="1"/>
</dbReference>
<dbReference type="GO" id="GO:0006772">
    <property type="term" value="P:thiamine metabolic process"/>
    <property type="evidence" value="ECO:0007669"/>
    <property type="project" value="InterPro"/>
</dbReference>
<dbReference type="Pfam" id="PF04263">
    <property type="entry name" value="TPK_catalytic"/>
    <property type="match status" value="1"/>
</dbReference>
<dbReference type="CDD" id="cd07995">
    <property type="entry name" value="TPK"/>
    <property type="match status" value="1"/>
</dbReference>
<protein>
    <recommendedName>
        <fullName evidence="7">Thiamine pyrophosphokinase</fullName>
        <ecNumber evidence="7">2.7.6.2</ecNumber>
    </recommendedName>
</protein>
<dbReference type="GO" id="GO:0016301">
    <property type="term" value="F:kinase activity"/>
    <property type="evidence" value="ECO:0007669"/>
    <property type="project" value="UniProtKB-UniRule"/>
</dbReference>
<keyword evidence="4 7" id="KW-0547">Nucleotide-binding</keyword>
<dbReference type="GO" id="GO:0009229">
    <property type="term" value="P:thiamine diphosphate biosynthetic process"/>
    <property type="evidence" value="ECO:0007669"/>
    <property type="project" value="UniProtKB-UniRule"/>
</dbReference>
<comment type="similarity">
    <text evidence="2 7">Belongs to the thiamine pyrophosphokinase family.</text>
</comment>
<comment type="catalytic activity">
    <reaction evidence="7">
        <text>thiamine + ATP = thiamine diphosphate + AMP + H(+)</text>
        <dbReference type="Rhea" id="RHEA:11576"/>
        <dbReference type="ChEBI" id="CHEBI:15378"/>
        <dbReference type="ChEBI" id="CHEBI:18385"/>
        <dbReference type="ChEBI" id="CHEBI:30616"/>
        <dbReference type="ChEBI" id="CHEBI:58937"/>
        <dbReference type="ChEBI" id="CHEBI:456215"/>
    </reaction>
</comment>
<proteinExistence type="inferred from homology"/>
<dbReference type="SUPFAM" id="SSF63862">
    <property type="entry name" value="Thiamin pyrophosphokinase, substrate-binding domain"/>
    <property type="match status" value="1"/>
</dbReference>
<dbReference type="GO" id="GO:0004788">
    <property type="term" value="F:thiamine diphosphokinase activity"/>
    <property type="evidence" value="ECO:0007669"/>
    <property type="project" value="UniProtKB-UniRule"/>
</dbReference>
<dbReference type="InterPro" id="IPR006282">
    <property type="entry name" value="Thi_PPkinase"/>
</dbReference>
<dbReference type="EC" id="2.7.6.2" evidence="7"/>
<name>A0A2S4UQV5_9BASI</name>
<dbReference type="PANTHER" id="PTHR13622">
    <property type="entry name" value="THIAMIN PYROPHOSPHOKINASE"/>
    <property type="match status" value="1"/>
</dbReference>
<dbReference type="GO" id="GO:0005524">
    <property type="term" value="F:ATP binding"/>
    <property type="evidence" value="ECO:0007669"/>
    <property type="project" value="UniProtKB-UniRule"/>
</dbReference>
<dbReference type="SUPFAM" id="SSF63999">
    <property type="entry name" value="Thiamin pyrophosphokinase, catalytic domain"/>
    <property type="match status" value="1"/>
</dbReference>
<dbReference type="UniPathway" id="UPA00060">
    <property type="reaction ID" value="UER00597"/>
</dbReference>
<evidence type="ECO:0000256" key="1">
    <source>
        <dbReference type="ARBA" id="ARBA00005078"/>
    </source>
</evidence>
<evidence type="ECO:0000256" key="5">
    <source>
        <dbReference type="ARBA" id="ARBA00022777"/>
    </source>
</evidence>
<evidence type="ECO:0000313" key="10">
    <source>
        <dbReference type="Proteomes" id="UP000238274"/>
    </source>
</evidence>
<evidence type="ECO:0000259" key="8">
    <source>
        <dbReference type="SMART" id="SM00983"/>
    </source>
</evidence>
<accession>A0A2S4UQV5</accession>
<evidence type="ECO:0000256" key="3">
    <source>
        <dbReference type="ARBA" id="ARBA00022679"/>
    </source>
</evidence>
<dbReference type="InterPro" id="IPR016966">
    <property type="entry name" value="Thiamin_pyrophosphokinase_euk"/>
</dbReference>
<dbReference type="Gene3D" id="2.60.120.320">
    <property type="entry name" value="Thiamin pyrophosphokinase, thiamin-binding domain"/>
    <property type="match status" value="1"/>
</dbReference>
<comment type="caution">
    <text evidence="9">The sequence shown here is derived from an EMBL/GenBank/DDBJ whole genome shotgun (WGS) entry which is preliminary data.</text>
</comment>
<dbReference type="InterPro" id="IPR007371">
    <property type="entry name" value="TPK_catalytic"/>
</dbReference>
<evidence type="ECO:0000256" key="6">
    <source>
        <dbReference type="ARBA" id="ARBA00022840"/>
    </source>
</evidence>
<evidence type="ECO:0000256" key="7">
    <source>
        <dbReference type="PIRNR" id="PIRNR031057"/>
    </source>
</evidence>
<gene>
    <name evidence="9" type="ORF">PSHT_13464</name>
</gene>
<reference evidence="10" key="3">
    <citation type="journal article" date="2018" name="Mol. Plant Microbe Interact.">
        <title>Genome sequence resources for the wheat stripe rust pathogen (Puccinia striiformis f. sp. tritici) and the barley stripe rust pathogen (Puccinia striiformis f. sp. hordei).</title>
        <authorList>
            <person name="Xia C."/>
            <person name="Wang M."/>
            <person name="Yin C."/>
            <person name="Cornejo O.E."/>
            <person name="Hulbert S.H."/>
            <person name="Chen X."/>
        </authorList>
    </citation>
    <scope>NUCLEOTIDE SEQUENCE [LARGE SCALE GENOMIC DNA]</scope>
    <source>
        <strain evidence="10">93TX-2</strain>
    </source>
</reference>
<reference evidence="9 10" key="1">
    <citation type="submission" date="2017-12" db="EMBL/GenBank/DDBJ databases">
        <title>Gene loss provides genomic basis for host adaptation in cereal stripe rust fungi.</title>
        <authorList>
            <person name="Xia C."/>
        </authorList>
    </citation>
    <scope>NUCLEOTIDE SEQUENCE [LARGE SCALE GENOMIC DNA]</scope>
    <source>
        <strain evidence="9 10">93TX-2</strain>
    </source>
</reference>
<evidence type="ECO:0000256" key="4">
    <source>
        <dbReference type="ARBA" id="ARBA00022741"/>
    </source>
</evidence>
<dbReference type="InterPro" id="IPR036371">
    <property type="entry name" value="TPK_B1-bd_sf"/>
</dbReference>
<keyword evidence="6 7" id="KW-0067">ATP-binding</keyword>
<dbReference type="NCBIfam" id="TIGR01378">
    <property type="entry name" value="thi_PPkinase"/>
    <property type="match status" value="1"/>
</dbReference>
<dbReference type="SMART" id="SM00983">
    <property type="entry name" value="TPK_B1_binding"/>
    <property type="match status" value="1"/>
</dbReference>
<dbReference type="EMBL" id="PKSM01000269">
    <property type="protein sequence ID" value="POV99616.1"/>
    <property type="molecule type" value="Genomic_DNA"/>
</dbReference>
<dbReference type="OrthoDB" id="25149at2759"/>
<dbReference type="VEuPathDB" id="FungiDB:PSHT_13464"/>
<dbReference type="PANTHER" id="PTHR13622:SF8">
    <property type="entry name" value="THIAMIN PYROPHOSPHOKINASE 1"/>
    <property type="match status" value="1"/>
</dbReference>
<dbReference type="GO" id="GO:0030975">
    <property type="term" value="F:thiamine binding"/>
    <property type="evidence" value="ECO:0007669"/>
    <property type="project" value="UniProtKB-UniRule"/>
</dbReference>
<keyword evidence="3 7" id="KW-0808">Transferase</keyword>
<organism evidence="9 10">
    <name type="scientific">Puccinia striiformis</name>
    <dbReference type="NCBI Taxonomy" id="27350"/>
    <lineage>
        <taxon>Eukaryota</taxon>
        <taxon>Fungi</taxon>
        <taxon>Dikarya</taxon>
        <taxon>Basidiomycota</taxon>
        <taxon>Pucciniomycotina</taxon>
        <taxon>Pucciniomycetes</taxon>
        <taxon>Pucciniales</taxon>
        <taxon>Pucciniaceae</taxon>
        <taxon>Puccinia</taxon>
    </lineage>
</organism>
<keyword evidence="10" id="KW-1185">Reference proteome</keyword>
<dbReference type="Pfam" id="PF04265">
    <property type="entry name" value="TPK_B1_binding"/>
    <property type="match status" value="1"/>
</dbReference>
<dbReference type="InterPro" id="IPR036759">
    <property type="entry name" value="TPK_catalytic_sf"/>
</dbReference>
<keyword evidence="5 7" id="KW-0418">Kinase</keyword>
<dbReference type="Proteomes" id="UP000238274">
    <property type="component" value="Unassembled WGS sequence"/>
</dbReference>
<feature type="domain" description="Thiamin pyrophosphokinase thiamin-binding" evidence="8">
    <location>
        <begin position="250"/>
        <end position="309"/>
    </location>
</feature>
<dbReference type="InterPro" id="IPR007373">
    <property type="entry name" value="Thiamin_PyroPKinase_B1-bd"/>
</dbReference>
<dbReference type="Gene3D" id="3.40.50.10240">
    <property type="entry name" value="Thiamin pyrophosphokinase, catalytic domain"/>
    <property type="match status" value="1"/>
</dbReference>
<reference evidence="10" key="2">
    <citation type="journal article" date="2018" name="BMC Genomics">
        <title>Genomic insights into host adaptation between the wheat stripe rust pathogen (Puccinia striiformis f. sp. tritici) and the barley stripe rust pathogen (Puccinia striiformis f. sp. hordei).</title>
        <authorList>
            <person name="Xia C."/>
            <person name="Wang M."/>
            <person name="Yin C."/>
            <person name="Cornejo O.E."/>
            <person name="Hulbert S.H."/>
            <person name="Chen X."/>
        </authorList>
    </citation>
    <scope>NUCLEOTIDE SEQUENCE [LARGE SCALE GENOMIC DNA]</scope>
    <source>
        <strain evidence="10">93TX-2</strain>
    </source>
</reference>
<dbReference type="AlphaFoldDB" id="A0A2S4UQV5"/>